<feature type="binding site" evidence="9">
    <location>
        <begin position="201"/>
        <end position="206"/>
    </location>
    <ligand>
        <name>UTP</name>
        <dbReference type="ChEBI" id="CHEBI:46398"/>
    </ligand>
</feature>
<accession>A0ABQ6K2B7</accession>
<name>A0ABQ6K2B7_9MICO</name>
<dbReference type="NCBIfam" id="TIGR00337">
    <property type="entry name" value="PyrG"/>
    <property type="match status" value="1"/>
</dbReference>
<feature type="binding site" evidence="9">
    <location>
        <position position="79"/>
    </location>
    <ligand>
        <name>Mg(2+)</name>
        <dbReference type="ChEBI" id="CHEBI:18420"/>
    </ligand>
</feature>
<dbReference type="Pfam" id="PF00117">
    <property type="entry name" value="GATase"/>
    <property type="match status" value="1"/>
</dbReference>
<feature type="region of interest" description="Disordered" evidence="10">
    <location>
        <begin position="559"/>
        <end position="590"/>
    </location>
</feature>
<evidence type="ECO:0000256" key="4">
    <source>
        <dbReference type="ARBA" id="ARBA00022741"/>
    </source>
</evidence>
<keyword evidence="4 9" id="KW-0547">Nucleotide-binding</keyword>
<feature type="binding site" evidence="9">
    <location>
        <begin position="201"/>
        <end position="206"/>
    </location>
    <ligand>
        <name>CTP</name>
        <dbReference type="ChEBI" id="CHEBI:37563"/>
        <note>allosteric inhibitor</note>
    </ligand>
</feature>
<comment type="miscellaneous">
    <text evidence="9">CTPSs have evolved a hybrid strategy for distinguishing between UTP and CTP. The overlapping regions of the product feedback inhibitory and substrate sites recognize a common feature in both compounds, the triphosphate moiety. To differentiate isosteric substrate and product pyrimidine rings, an additional pocket far from the expected kinase/ligase catalytic site, specifically recognizes the cytosine and ribose portions of the product inhibitor.</text>
</comment>
<dbReference type="NCBIfam" id="NF003792">
    <property type="entry name" value="PRK05380.1"/>
    <property type="match status" value="1"/>
</dbReference>
<feature type="active site" evidence="9">
    <location>
        <position position="530"/>
    </location>
</feature>
<comment type="caution">
    <text evidence="9">Lacks conserved residue(s) required for the propagation of feature annotation.</text>
</comment>
<dbReference type="InterPro" id="IPR029062">
    <property type="entry name" value="Class_I_gatase-like"/>
</dbReference>
<feature type="binding site" evidence="9">
    <location>
        <position position="237"/>
    </location>
    <ligand>
        <name>CTP</name>
        <dbReference type="ChEBI" id="CHEBI:37563"/>
        <note>allosteric inhibitor</note>
    </ligand>
</feature>
<feature type="binding site" evidence="9">
    <location>
        <position position="370"/>
    </location>
    <ligand>
        <name>L-glutamine</name>
        <dbReference type="ChEBI" id="CHEBI:58359"/>
    </ligand>
</feature>
<evidence type="ECO:0000256" key="9">
    <source>
        <dbReference type="HAMAP-Rule" id="MF_01227"/>
    </source>
</evidence>
<dbReference type="InterPro" id="IPR027417">
    <property type="entry name" value="P-loop_NTPase"/>
</dbReference>
<dbReference type="SUPFAM" id="SSF52540">
    <property type="entry name" value="P-loop containing nucleoside triphosphate hydrolases"/>
    <property type="match status" value="1"/>
</dbReference>
<keyword evidence="9" id="KW-0479">Metal-binding</keyword>
<keyword evidence="6 9" id="KW-0315">Glutamine amidotransferase</keyword>
<feature type="active site" evidence="9">
    <location>
        <position position="528"/>
    </location>
</feature>
<evidence type="ECO:0000256" key="7">
    <source>
        <dbReference type="ARBA" id="ARBA00022975"/>
    </source>
</evidence>
<feature type="binding site" evidence="9">
    <location>
        <position position="21"/>
    </location>
    <ligand>
        <name>UTP</name>
        <dbReference type="ChEBI" id="CHEBI:46398"/>
    </ligand>
</feature>
<proteinExistence type="inferred from homology"/>
<evidence type="ECO:0000256" key="3">
    <source>
        <dbReference type="ARBA" id="ARBA00022598"/>
    </source>
</evidence>
<evidence type="ECO:0000313" key="13">
    <source>
        <dbReference type="EMBL" id="GMA93499.1"/>
    </source>
</evidence>
<dbReference type="Gene3D" id="3.40.50.300">
    <property type="entry name" value="P-loop containing nucleotide triphosphate hydrolases"/>
    <property type="match status" value="1"/>
</dbReference>
<feature type="active site" description="Nucleophile; for glutamine hydrolysis" evidence="9">
    <location>
        <position position="397"/>
    </location>
</feature>
<dbReference type="HAMAP" id="MF_01227">
    <property type="entry name" value="PyrG"/>
    <property type="match status" value="1"/>
</dbReference>
<dbReference type="InterPro" id="IPR033828">
    <property type="entry name" value="GATase1_CTP_Synthase"/>
</dbReference>
<comment type="activity regulation">
    <text evidence="9">Allosterically activated by GTP, when glutamine is the substrate; GTP has no effect on the reaction when ammonia is the substrate. The allosteric effector GTP functions by stabilizing the protein conformation that binds the tetrahedral intermediate(s) formed during glutamine hydrolysis. Inhibited by the product CTP, via allosteric rather than competitive inhibition.</text>
</comment>
<dbReference type="PANTHER" id="PTHR11550:SF0">
    <property type="entry name" value="CTP SYNTHASE-RELATED"/>
    <property type="match status" value="1"/>
</dbReference>
<comment type="subunit">
    <text evidence="9">Homotetramer.</text>
</comment>
<organism evidence="13 14">
    <name type="scientific">Pseudolysinimonas kribbensis</name>
    <dbReference type="NCBI Taxonomy" id="433641"/>
    <lineage>
        <taxon>Bacteria</taxon>
        <taxon>Bacillati</taxon>
        <taxon>Actinomycetota</taxon>
        <taxon>Actinomycetes</taxon>
        <taxon>Micrococcales</taxon>
        <taxon>Microbacteriaceae</taxon>
        <taxon>Pseudolysinimonas</taxon>
    </lineage>
</organism>
<feature type="compositionally biased region" description="Low complexity" evidence="10">
    <location>
        <begin position="659"/>
        <end position="674"/>
    </location>
</feature>
<feature type="region of interest" description="Disordered" evidence="10">
    <location>
        <begin position="659"/>
        <end position="728"/>
    </location>
</feature>
<feature type="binding site" evidence="9">
    <location>
        <position position="21"/>
    </location>
    <ligand>
        <name>CTP</name>
        <dbReference type="ChEBI" id="CHEBI:37563"/>
        <note>allosteric inhibitor</note>
    </ligand>
</feature>
<keyword evidence="7 9" id="KW-0665">Pyrimidine biosynthesis</keyword>
<feature type="binding site" evidence="9">
    <location>
        <begin position="398"/>
        <end position="401"/>
    </location>
    <ligand>
        <name>L-glutamine</name>
        <dbReference type="ChEBI" id="CHEBI:58359"/>
    </ligand>
</feature>
<dbReference type="EC" id="6.3.4.2" evidence="9"/>
<dbReference type="Proteomes" id="UP001157034">
    <property type="component" value="Unassembled WGS sequence"/>
</dbReference>
<feature type="binding site" evidence="9">
    <location>
        <position position="154"/>
    </location>
    <ligand>
        <name>Mg(2+)</name>
        <dbReference type="ChEBI" id="CHEBI:18420"/>
    </ligand>
</feature>
<feature type="binding site" evidence="9">
    <location>
        <begin position="22"/>
        <end position="27"/>
    </location>
    <ligand>
        <name>ATP</name>
        <dbReference type="ChEBI" id="CHEBI:30616"/>
    </ligand>
</feature>
<comment type="catalytic activity">
    <reaction evidence="9">
        <text>L-glutamine + H2O = L-glutamate + NH4(+)</text>
        <dbReference type="Rhea" id="RHEA:15889"/>
        <dbReference type="ChEBI" id="CHEBI:15377"/>
        <dbReference type="ChEBI" id="CHEBI:28938"/>
        <dbReference type="ChEBI" id="CHEBI:29985"/>
        <dbReference type="ChEBI" id="CHEBI:58359"/>
    </reaction>
</comment>
<dbReference type="PROSITE" id="PS51273">
    <property type="entry name" value="GATASE_TYPE_1"/>
    <property type="match status" value="1"/>
</dbReference>
<keyword evidence="5 9" id="KW-0067">ATP-binding</keyword>
<dbReference type="PANTHER" id="PTHR11550">
    <property type="entry name" value="CTP SYNTHASE"/>
    <property type="match status" value="1"/>
</dbReference>
<feature type="region of interest" description="Amidoligase domain" evidence="9">
    <location>
        <begin position="1"/>
        <end position="280"/>
    </location>
</feature>
<comment type="catalytic activity">
    <reaction evidence="9">
        <text>UTP + NH4(+) + ATP = CTP + ADP + phosphate + 2 H(+)</text>
        <dbReference type="Rhea" id="RHEA:16597"/>
        <dbReference type="ChEBI" id="CHEBI:15378"/>
        <dbReference type="ChEBI" id="CHEBI:28938"/>
        <dbReference type="ChEBI" id="CHEBI:30616"/>
        <dbReference type="ChEBI" id="CHEBI:37563"/>
        <dbReference type="ChEBI" id="CHEBI:43474"/>
        <dbReference type="ChEBI" id="CHEBI:46398"/>
        <dbReference type="ChEBI" id="CHEBI:456216"/>
    </reaction>
</comment>
<dbReference type="InterPro" id="IPR004468">
    <property type="entry name" value="CTP_synthase"/>
</dbReference>
<evidence type="ECO:0000313" key="14">
    <source>
        <dbReference type="Proteomes" id="UP001157034"/>
    </source>
</evidence>
<comment type="caution">
    <text evidence="13">The sequence shown here is derived from an EMBL/GenBank/DDBJ whole genome shotgun (WGS) entry which is preliminary data.</text>
</comment>
<protein>
    <recommendedName>
        <fullName evidence="9">CTP synthase</fullName>
        <ecNumber evidence="9">6.3.4.2</ecNumber>
    </recommendedName>
    <alternativeName>
        <fullName evidence="9">Cytidine 5'-triphosphate synthase</fullName>
    </alternativeName>
    <alternativeName>
        <fullName evidence="9">Cytidine triphosphate synthetase</fullName>
        <shortName evidence="9">CTP synthetase</shortName>
        <shortName evidence="9">CTPS</shortName>
    </alternativeName>
    <alternativeName>
        <fullName evidence="9">UTP--ammonia ligase</fullName>
    </alternativeName>
</protein>
<comment type="catalytic activity">
    <reaction evidence="8 9">
        <text>UTP + L-glutamine + ATP + H2O = CTP + L-glutamate + ADP + phosphate + 2 H(+)</text>
        <dbReference type="Rhea" id="RHEA:26426"/>
        <dbReference type="ChEBI" id="CHEBI:15377"/>
        <dbReference type="ChEBI" id="CHEBI:15378"/>
        <dbReference type="ChEBI" id="CHEBI:29985"/>
        <dbReference type="ChEBI" id="CHEBI:30616"/>
        <dbReference type="ChEBI" id="CHEBI:37563"/>
        <dbReference type="ChEBI" id="CHEBI:43474"/>
        <dbReference type="ChEBI" id="CHEBI:46398"/>
        <dbReference type="ChEBI" id="CHEBI:58359"/>
        <dbReference type="ChEBI" id="CHEBI:456216"/>
        <dbReference type="EC" id="6.3.4.2"/>
    </reaction>
</comment>
<reference evidence="14" key="1">
    <citation type="journal article" date="2019" name="Int. J. Syst. Evol. Microbiol.">
        <title>The Global Catalogue of Microorganisms (GCM) 10K type strain sequencing project: providing services to taxonomists for standard genome sequencing and annotation.</title>
        <authorList>
            <consortium name="The Broad Institute Genomics Platform"/>
            <consortium name="The Broad Institute Genome Sequencing Center for Infectious Disease"/>
            <person name="Wu L."/>
            <person name="Ma J."/>
        </authorList>
    </citation>
    <scope>NUCLEOTIDE SEQUENCE [LARGE SCALE GENOMIC DNA]</scope>
    <source>
        <strain evidence="14">NBRC 108894</strain>
    </source>
</reference>
<evidence type="ECO:0000256" key="5">
    <source>
        <dbReference type="ARBA" id="ARBA00022840"/>
    </source>
</evidence>
<dbReference type="Pfam" id="PF06418">
    <property type="entry name" value="CTP_synth_N"/>
    <property type="match status" value="1"/>
</dbReference>
<sequence length="728" mass="79661">MVVNTGQVVTKHIFVTGGVVSSLGKGLTAASLGNLLTARGLHVVMQKLDPYLNVDPGTMNPFQHGEVFVTDDGAETDLDIGHYERFLDIDLDQAANVTTGQIYSRVIQRERRGEYLGDTVQVIPHITDEIKRRMRLQAEPPADGGPVPDVIITEIGGTVGDIESQPFIESARQVRHELGRNNVFFVHVSLVPYMGASGEQKTKPTQHSVAALRSIGIQPDALVLRSDRPVSEANKRKIALMCDVDERAVVNAVDVPSIYDIPSMLNDQGLDAYIIEQLRLDEKAGDVVWDGWHDLLTAVHEPKHEVTIALVGKYIDLPDAYLSVTEALKAGGFAQETRVAIRWVPSDECETTEGAQRLLGDVDGICVPGGFGVRGIEGKLGALRFARENGIPVLGLCLGLQCMVIEYSRNVAGLPGASSSEFDPDTEFPVIATMAEQVDIIDHGDLGGTMRLGLYPARLQDGSLVADLYGEREVSERHRHRYEVNNHYRDRIADAGLVFSGVSPDRSLVEYVELPRDVHPFYVGTQAHPELRSRPNRAHPLFRGLVEAALERQNATRLFEVQEPGSARPRWLRRPSRSASSPSPRRSEWTATRSRADLWPICVIRPSCSNARRSSRARCGMSCATACDSATASSCGSTCGTRARSPSSRSTSRIACCSSTSTGSRSARATGRSRPGCSTWRVRSRSRPRNGSSRRRRTCRRVNGAIRSRSTPPRAAATRCCTSTRPAD</sequence>
<comment type="pathway">
    <text evidence="1 9">Pyrimidine metabolism; CTP biosynthesis via de novo pathway; CTP from UDP: step 2/2.</text>
</comment>
<dbReference type="InterPro" id="IPR017926">
    <property type="entry name" value="GATASE"/>
</dbReference>
<feature type="binding site" evidence="9">
    <location>
        <position position="421"/>
    </location>
    <ligand>
        <name>L-glutamine</name>
        <dbReference type="ChEBI" id="CHEBI:58359"/>
    </ligand>
</feature>
<dbReference type="CDD" id="cd01746">
    <property type="entry name" value="GATase1_CTP_Synthase"/>
    <property type="match status" value="1"/>
</dbReference>
<evidence type="ECO:0000256" key="6">
    <source>
        <dbReference type="ARBA" id="ARBA00022962"/>
    </source>
</evidence>
<dbReference type="SUPFAM" id="SSF52317">
    <property type="entry name" value="Class I glutamine amidotransferase-like"/>
    <property type="match status" value="1"/>
</dbReference>
<comment type="function">
    <text evidence="9">Catalyzes the ATP-dependent amination of UTP to CTP with either L-glutamine or ammonia as the source of nitrogen. Regulates intracellular CTP levels through interactions with the four ribonucleotide triphosphates.</text>
</comment>
<evidence type="ECO:0000256" key="8">
    <source>
        <dbReference type="ARBA" id="ARBA00047781"/>
    </source>
</evidence>
<evidence type="ECO:0000259" key="11">
    <source>
        <dbReference type="Pfam" id="PF00117"/>
    </source>
</evidence>
<dbReference type="CDD" id="cd03113">
    <property type="entry name" value="CTPS_N"/>
    <property type="match status" value="1"/>
</dbReference>
<feature type="domain" description="CTP synthase N-terminal" evidence="12">
    <location>
        <begin position="11"/>
        <end position="280"/>
    </location>
</feature>
<feature type="binding site" evidence="9">
    <location>
        <position position="481"/>
    </location>
    <ligand>
        <name>L-glutamine</name>
        <dbReference type="ChEBI" id="CHEBI:58359"/>
    </ligand>
</feature>
<feature type="compositionally biased region" description="Basic residues" evidence="10">
    <location>
        <begin position="682"/>
        <end position="700"/>
    </location>
</feature>
<gene>
    <name evidence="9 13" type="primary">pyrG</name>
    <name evidence="13" type="ORF">GCM10025881_03230</name>
</gene>
<keyword evidence="3 9" id="KW-0436">Ligase</keyword>
<evidence type="ECO:0000256" key="10">
    <source>
        <dbReference type="SAM" id="MobiDB-lite"/>
    </source>
</evidence>
<dbReference type="InterPro" id="IPR017456">
    <property type="entry name" value="CTP_synthase_N"/>
</dbReference>
<feature type="binding site" evidence="9">
    <location>
        <position position="255"/>
    </location>
    <ligand>
        <name>ATP</name>
        <dbReference type="ChEBI" id="CHEBI:30616"/>
    </ligand>
</feature>
<feature type="binding site" evidence="9">
    <location>
        <position position="79"/>
    </location>
    <ligand>
        <name>ATP</name>
        <dbReference type="ChEBI" id="CHEBI:30616"/>
    </ligand>
</feature>
<keyword evidence="9" id="KW-0460">Magnesium</keyword>
<feature type="domain" description="Glutamine amidotransferase" evidence="11">
    <location>
        <begin position="317"/>
        <end position="547"/>
    </location>
</feature>
<feature type="binding site" evidence="9">
    <location>
        <position position="237"/>
    </location>
    <ligand>
        <name>UTP</name>
        <dbReference type="ChEBI" id="CHEBI:46398"/>
    </ligand>
</feature>
<evidence type="ECO:0000259" key="12">
    <source>
        <dbReference type="Pfam" id="PF06418"/>
    </source>
</evidence>
<evidence type="ECO:0000256" key="1">
    <source>
        <dbReference type="ARBA" id="ARBA00005171"/>
    </source>
</evidence>
<comment type="similarity">
    <text evidence="2 9">Belongs to the CTP synthase family.</text>
</comment>
<dbReference type="Gene3D" id="3.40.50.880">
    <property type="match status" value="1"/>
</dbReference>
<keyword evidence="14" id="KW-1185">Reference proteome</keyword>
<dbReference type="EMBL" id="BSVB01000001">
    <property type="protein sequence ID" value="GMA93499.1"/>
    <property type="molecule type" value="Genomic_DNA"/>
</dbReference>
<feature type="binding site" evidence="9">
    <location>
        <begin position="161"/>
        <end position="163"/>
    </location>
    <ligand>
        <name>CTP</name>
        <dbReference type="ChEBI" id="CHEBI:37563"/>
        <note>allosteric inhibitor</note>
    </ligand>
</feature>
<evidence type="ECO:0000256" key="2">
    <source>
        <dbReference type="ARBA" id="ARBA00007533"/>
    </source>
</evidence>